<accession>A0ABS0FS40</accession>
<dbReference type="EMBL" id="JADMCD010000014">
    <property type="protein sequence ID" value="MBF8643129.1"/>
    <property type="molecule type" value="Genomic_DNA"/>
</dbReference>
<proteinExistence type="predicted"/>
<reference evidence="1 2" key="1">
    <citation type="submission" date="2020-10" db="EMBL/GenBank/DDBJ databases">
        <title>Genome sequences of Pseudomonas isolates.</title>
        <authorList>
            <person name="Wessels L."/>
            <person name="Reich F."/>
            <person name="Hammerl J."/>
        </authorList>
    </citation>
    <scope>NUCLEOTIDE SEQUENCE [LARGE SCALE GENOMIC DNA]</scope>
    <source>
        <strain evidence="1 2">20-MO00624-0</strain>
    </source>
</reference>
<evidence type="ECO:0000313" key="2">
    <source>
        <dbReference type="Proteomes" id="UP000626180"/>
    </source>
</evidence>
<keyword evidence="2" id="KW-1185">Reference proteome</keyword>
<sequence>MAITQYHPEVQDRLFSFLEIQYDKASQRWAVWLIPWTLQGFATEPLLPGQSIPVGCTGFQVEYDGEVWIERKSAEKLRTHRDLSKWAVRPFFHSFESAQRKAMHWLNHNRRDLVEACIKETREALGYRARLASRADEHGAV</sequence>
<protein>
    <submittedName>
        <fullName evidence="1">Uncharacterized protein</fullName>
    </submittedName>
</protein>
<name>A0ABS0FS40_PSELU</name>
<dbReference type="RefSeq" id="WP_196122196.1">
    <property type="nucleotide sequence ID" value="NZ_JADMCD010000014.1"/>
</dbReference>
<comment type="caution">
    <text evidence="1">The sequence shown here is derived from an EMBL/GenBank/DDBJ whole genome shotgun (WGS) entry which is preliminary data.</text>
</comment>
<organism evidence="1 2">
    <name type="scientific">Pseudomonas luteola</name>
    <dbReference type="NCBI Taxonomy" id="47886"/>
    <lineage>
        <taxon>Bacteria</taxon>
        <taxon>Pseudomonadati</taxon>
        <taxon>Pseudomonadota</taxon>
        <taxon>Gammaproteobacteria</taxon>
        <taxon>Pseudomonadales</taxon>
        <taxon>Pseudomonadaceae</taxon>
        <taxon>Pseudomonas</taxon>
    </lineage>
</organism>
<evidence type="ECO:0000313" key="1">
    <source>
        <dbReference type="EMBL" id="MBF8643129.1"/>
    </source>
</evidence>
<dbReference type="Proteomes" id="UP000626180">
    <property type="component" value="Unassembled WGS sequence"/>
</dbReference>
<gene>
    <name evidence="1" type="ORF">IRZ65_20880</name>
</gene>